<dbReference type="PROSITE" id="PS51720">
    <property type="entry name" value="G_AIG1"/>
    <property type="match status" value="1"/>
</dbReference>
<dbReference type="PANTHER" id="PTHR10903:SF170">
    <property type="entry name" value="GTPASE IMAP FAMILY MEMBER 7"/>
    <property type="match status" value="1"/>
</dbReference>
<comment type="similarity">
    <text evidence="1">Belongs to the TRAFAC class TrmE-Era-EngA-EngB-Septin-like GTPase superfamily. AIG1/Toc34/Toc159-like paraseptin GTPase family. IAN subfamily.</text>
</comment>
<evidence type="ECO:0000259" key="4">
    <source>
        <dbReference type="PROSITE" id="PS51720"/>
    </source>
</evidence>
<reference evidence="6" key="1">
    <citation type="submission" date="2025-08" db="UniProtKB">
        <authorList>
            <consortium name="RefSeq"/>
        </authorList>
    </citation>
    <scope>IDENTIFICATION</scope>
</reference>
<evidence type="ECO:0000256" key="3">
    <source>
        <dbReference type="ARBA" id="ARBA00023134"/>
    </source>
</evidence>
<name>A0ABM3DBB6_SALSA</name>
<protein>
    <submittedName>
        <fullName evidence="6">GTPase IMAP family member 9</fullName>
    </submittedName>
</protein>
<keyword evidence="2" id="KW-0547">Nucleotide-binding</keyword>
<dbReference type="InterPro" id="IPR045058">
    <property type="entry name" value="GIMA/IAN/Toc"/>
</dbReference>
<dbReference type="PANTHER" id="PTHR10903">
    <property type="entry name" value="GTPASE, IMAP FAMILY MEMBER-RELATED"/>
    <property type="match status" value="1"/>
</dbReference>
<dbReference type="SUPFAM" id="SSF52540">
    <property type="entry name" value="P-loop containing nucleoside triphosphate hydrolases"/>
    <property type="match status" value="1"/>
</dbReference>
<dbReference type="InterPro" id="IPR027417">
    <property type="entry name" value="P-loop_NTPase"/>
</dbReference>
<dbReference type="GeneID" id="123728270"/>
<dbReference type="Gene3D" id="3.40.50.300">
    <property type="entry name" value="P-loop containing nucleotide triphosphate hydrolases"/>
    <property type="match status" value="1"/>
</dbReference>
<organism evidence="5 6">
    <name type="scientific">Salmo salar</name>
    <name type="common">Atlantic salmon</name>
    <dbReference type="NCBI Taxonomy" id="8030"/>
    <lineage>
        <taxon>Eukaryota</taxon>
        <taxon>Metazoa</taxon>
        <taxon>Chordata</taxon>
        <taxon>Craniata</taxon>
        <taxon>Vertebrata</taxon>
        <taxon>Euteleostomi</taxon>
        <taxon>Actinopterygii</taxon>
        <taxon>Neopterygii</taxon>
        <taxon>Teleostei</taxon>
        <taxon>Protacanthopterygii</taxon>
        <taxon>Salmoniformes</taxon>
        <taxon>Salmonidae</taxon>
        <taxon>Salmoninae</taxon>
        <taxon>Salmo</taxon>
    </lineage>
</organism>
<evidence type="ECO:0000256" key="2">
    <source>
        <dbReference type="ARBA" id="ARBA00022741"/>
    </source>
</evidence>
<evidence type="ECO:0000313" key="5">
    <source>
        <dbReference type="Proteomes" id="UP001652741"/>
    </source>
</evidence>
<sequence length="214" mass="24251">MGSFFSMREPEKPEPKVPAGHDLRIVLIGKTGSGKSSSGNTILGKEVFTTAPLSTSVTDKCTEQKVQENRWLNVVDTPGVLDTDGNRKPQYIQREILKCLEVASPGPHVFLFVMKLRTWKDVDQRSVGVLEELFPQVYKHMIVLFTHGDGLGDKTIHEFVSDCHPSLKDIICRCSDRYHVFNNKSQRRDQVVELVRKIDQLVAVEGIYDHHHVD</sequence>
<accession>A0ABM3DBB6</accession>
<evidence type="ECO:0000256" key="1">
    <source>
        <dbReference type="ARBA" id="ARBA00008535"/>
    </source>
</evidence>
<keyword evidence="3" id="KW-0342">GTP-binding</keyword>
<keyword evidence="5" id="KW-1185">Reference proteome</keyword>
<dbReference type="InterPro" id="IPR006703">
    <property type="entry name" value="G_AIG1"/>
</dbReference>
<evidence type="ECO:0000313" key="6">
    <source>
        <dbReference type="RefSeq" id="XP_045556102.1"/>
    </source>
</evidence>
<dbReference type="RefSeq" id="XP_045556102.1">
    <property type="nucleotide sequence ID" value="XM_045700146.1"/>
</dbReference>
<dbReference type="Proteomes" id="UP001652741">
    <property type="component" value="Chromosome ssa17"/>
</dbReference>
<feature type="domain" description="AIG1-type G" evidence="4">
    <location>
        <begin position="20"/>
        <end position="214"/>
    </location>
</feature>
<dbReference type="Pfam" id="PF04548">
    <property type="entry name" value="AIG1"/>
    <property type="match status" value="1"/>
</dbReference>
<proteinExistence type="inferred from homology"/>
<gene>
    <name evidence="6" type="primary">LOC123728270</name>
</gene>